<dbReference type="AlphaFoldDB" id="A0A8E2APQ0"/>
<feature type="transmembrane region" description="Helical" evidence="1">
    <location>
        <begin position="93"/>
        <end position="112"/>
    </location>
</feature>
<name>A0A8E2APQ0_9APHY</name>
<proteinExistence type="predicted"/>
<evidence type="ECO:0000313" key="3">
    <source>
        <dbReference type="Proteomes" id="UP000250043"/>
    </source>
</evidence>
<dbReference type="OrthoDB" id="2754842at2759"/>
<sequence>MPGGGEDSTGLRVFEGANLRSLFETRICLVACDTIVLFVTWSATYELRKTAGRSDIRVPLMKILLRDGTLHFVLLLALNMLQMALWATNTFTYVVIDFVIPFSSVIISRFLLKRREAAHRSPISFFYFDTSLWNALDSQSSMSGFTSFDFLSNMGGLVDFVSDYVHEEDHCDILKRLGRASEVIDLSQ</sequence>
<organism evidence="2 3">
    <name type="scientific">Obba rivulosa</name>
    <dbReference type="NCBI Taxonomy" id="1052685"/>
    <lineage>
        <taxon>Eukaryota</taxon>
        <taxon>Fungi</taxon>
        <taxon>Dikarya</taxon>
        <taxon>Basidiomycota</taxon>
        <taxon>Agaricomycotina</taxon>
        <taxon>Agaricomycetes</taxon>
        <taxon>Polyporales</taxon>
        <taxon>Gelatoporiaceae</taxon>
        <taxon>Obba</taxon>
    </lineage>
</organism>
<feature type="transmembrane region" description="Helical" evidence="1">
    <location>
        <begin position="27"/>
        <end position="47"/>
    </location>
</feature>
<keyword evidence="1" id="KW-0812">Transmembrane</keyword>
<evidence type="ECO:0000313" key="2">
    <source>
        <dbReference type="EMBL" id="OCH86090.1"/>
    </source>
</evidence>
<reference evidence="2 3" key="1">
    <citation type="submission" date="2016-07" db="EMBL/GenBank/DDBJ databases">
        <title>Draft genome of the white-rot fungus Obba rivulosa 3A-2.</title>
        <authorList>
            <consortium name="DOE Joint Genome Institute"/>
            <person name="Miettinen O."/>
            <person name="Riley R."/>
            <person name="Acob R."/>
            <person name="Barry K."/>
            <person name="Cullen D."/>
            <person name="De Vries R."/>
            <person name="Hainaut M."/>
            <person name="Hatakka A."/>
            <person name="Henrissat B."/>
            <person name="Hilden K."/>
            <person name="Kuo R."/>
            <person name="Labutti K."/>
            <person name="Lipzen A."/>
            <person name="Makela M.R."/>
            <person name="Sandor L."/>
            <person name="Spatafora J.W."/>
            <person name="Grigoriev I.V."/>
            <person name="Hibbett D.S."/>
        </authorList>
    </citation>
    <scope>NUCLEOTIDE SEQUENCE [LARGE SCALE GENOMIC DNA]</scope>
    <source>
        <strain evidence="2 3">3A-2</strain>
    </source>
</reference>
<gene>
    <name evidence="2" type="ORF">OBBRIDRAFT_890735</name>
</gene>
<dbReference type="EMBL" id="KV722545">
    <property type="protein sequence ID" value="OCH86090.1"/>
    <property type="molecule type" value="Genomic_DNA"/>
</dbReference>
<keyword evidence="1" id="KW-1133">Transmembrane helix</keyword>
<accession>A0A8E2APQ0</accession>
<keyword evidence="3" id="KW-1185">Reference proteome</keyword>
<feature type="non-terminal residue" evidence="2">
    <location>
        <position position="1"/>
    </location>
</feature>
<protein>
    <submittedName>
        <fullName evidence="2">Uncharacterized protein</fullName>
    </submittedName>
</protein>
<feature type="transmembrane region" description="Helical" evidence="1">
    <location>
        <begin position="68"/>
        <end position="87"/>
    </location>
</feature>
<dbReference type="Proteomes" id="UP000250043">
    <property type="component" value="Unassembled WGS sequence"/>
</dbReference>
<keyword evidence="1" id="KW-0472">Membrane</keyword>
<evidence type="ECO:0000256" key="1">
    <source>
        <dbReference type="SAM" id="Phobius"/>
    </source>
</evidence>